<dbReference type="InterPro" id="IPR036844">
    <property type="entry name" value="Hint_dom_sf"/>
</dbReference>
<organism evidence="1 2">
    <name type="scientific">Sulfobacillus benefaciens</name>
    <dbReference type="NCBI Taxonomy" id="453960"/>
    <lineage>
        <taxon>Bacteria</taxon>
        <taxon>Bacillati</taxon>
        <taxon>Bacillota</taxon>
        <taxon>Clostridia</taxon>
        <taxon>Eubacteriales</taxon>
        <taxon>Clostridiales Family XVII. Incertae Sedis</taxon>
        <taxon>Sulfobacillus</taxon>
    </lineage>
</organism>
<name>A0A2T2WQ16_9FIRM</name>
<comment type="caution">
    <text evidence="1">The sequence shown here is derived from an EMBL/GenBank/DDBJ whole genome shotgun (WGS) entry which is preliminary data.</text>
</comment>
<dbReference type="SUPFAM" id="SSF51294">
    <property type="entry name" value="Hedgehog/intein (Hint) domain"/>
    <property type="match status" value="1"/>
</dbReference>
<proteinExistence type="predicted"/>
<gene>
    <name evidence="1" type="ORF">C7B43_19275</name>
</gene>
<evidence type="ECO:0000313" key="1">
    <source>
        <dbReference type="EMBL" id="PSR24328.1"/>
    </source>
</evidence>
<dbReference type="Proteomes" id="UP000242699">
    <property type="component" value="Unassembled WGS sequence"/>
</dbReference>
<reference evidence="1 2" key="1">
    <citation type="journal article" date="2014" name="BMC Genomics">
        <title>Comparison of environmental and isolate Sulfobacillus genomes reveals diverse carbon, sulfur, nitrogen, and hydrogen metabolisms.</title>
        <authorList>
            <person name="Justice N.B."/>
            <person name="Norman A."/>
            <person name="Brown C.T."/>
            <person name="Singh A."/>
            <person name="Thomas B.C."/>
            <person name="Banfield J.F."/>
        </authorList>
    </citation>
    <scope>NUCLEOTIDE SEQUENCE [LARGE SCALE GENOMIC DNA]</scope>
    <source>
        <strain evidence="1">AMDSBA1</strain>
    </source>
</reference>
<protein>
    <submittedName>
        <fullName evidence="1">Uncharacterized protein</fullName>
    </submittedName>
</protein>
<sequence>MILARPTKSFGLYCLNLETEVLAPTGFHRWNEIDVSDEIAGFNPQTEEISWVPVTGKIVRPLQADEHMVHLYSVSIDLRVSDHHRMVYRPRRHGTRQWKIREAQELKNLNDTYHIPVAGIQNAPGVPLSDDELRFIGWFLTDGTLNRSNNVIQI</sequence>
<accession>A0A2T2WQ16</accession>
<dbReference type="Gene3D" id="2.170.16.10">
    <property type="entry name" value="Hedgehog/Intein (Hint) domain"/>
    <property type="match status" value="1"/>
</dbReference>
<dbReference type="AlphaFoldDB" id="A0A2T2WQ16"/>
<dbReference type="EMBL" id="PXYT01000082">
    <property type="protein sequence ID" value="PSR24328.1"/>
    <property type="molecule type" value="Genomic_DNA"/>
</dbReference>
<evidence type="ECO:0000313" key="2">
    <source>
        <dbReference type="Proteomes" id="UP000242699"/>
    </source>
</evidence>